<feature type="transmembrane region" description="Helical" evidence="1">
    <location>
        <begin position="92"/>
        <end position="113"/>
    </location>
</feature>
<dbReference type="EMBL" id="JBHSRD010000008">
    <property type="protein sequence ID" value="MFC6009385.1"/>
    <property type="molecule type" value="Genomic_DNA"/>
</dbReference>
<keyword evidence="3" id="KW-1185">Reference proteome</keyword>
<reference evidence="3" key="1">
    <citation type="journal article" date="2019" name="Int. J. Syst. Evol. Microbiol.">
        <title>The Global Catalogue of Microorganisms (GCM) 10K type strain sequencing project: providing services to taxonomists for standard genome sequencing and annotation.</title>
        <authorList>
            <consortium name="The Broad Institute Genomics Platform"/>
            <consortium name="The Broad Institute Genome Sequencing Center for Infectious Disease"/>
            <person name="Wu L."/>
            <person name="Ma J."/>
        </authorList>
    </citation>
    <scope>NUCLEOTIDE SEQUENCE [LARGE SCALE GENOMIC DNA]</scope>
    <source>
        <strain evidence="3">KACC 14249</strain>
    </source>
</reference>
<gene>
    <name evidence="2" type="ORF">ACFQDO_19815</name>
</gene>
<keyword evidence="1" id="KW-1133">Transmembrane helix</keyword>
<comment type="caution">
    <text evidence="2">The sequence shown here is derived from an EMBL/GenBank/DDBJ whole genome shotgun (WGS) entry which is preliminary data.</text>
</comment>
<proteinExistence type="predicted"/>
<accession>A0ABW1JKD5</accession>
<feature type="transmembrane region" description="Helical" evidence="1">
    <location>
        <begin position="67"/>
        <end position="85"/>
    </location>
</feature>
<organism evidence="2 3">
    <name type="scientific">Angustibacter luteus</name>
    <dbReference type="NCBI Taxonomy" id="658456"/>
    <lineage>
        <taxon>Bacteria</taxon>
        <taxon>Bacillati</taxon>
        <taxon>Actinomycetota</taxon>
        <taxon>Actinomycetes</taxon>
        <taxon>Kineosporiales</taxon>
        <taxon>Kineosporiaceae</taxon>
    </lineage>
</organism>
<keyword evidence="1" id="KW-0472">Membrane</keyword>
<keyword evidence="1" id="KW-0812">Transmembrane</keyword>
<feature type="transmembrane region" description="Helical" evidence="1">
    <location>
        <begin position="119"/>
        <end position="139"/>
    </location>
</feature>
<evidence type="ECO:0000313" key="3">
    <source>
        <dbReference type="Proteomes" id="UP001596189"/>
    </source>
</evidence>
<evidence type="ECO:0000313" key="2">
    <source>
        <dbReference type="EMBL" id="MFC6009385.1"/>
    </source>
</evidence>
<feature type="transmembrane region" description="Helical" evidence="1">
    <location>
        <begin position="184"/>
        <end position="202"/>
    </location>
</feature>
<feature type="transmembrane region" description="Helical" evidence="1">
    <location>
        <begin position="159"/>
        <end position="178"/>
    </location>
</feature>
<dbReference type="Proteomes" id="UP001596189">
    <property type="component" value="Unassembled WGS sequence"/>
</dbReference>
<sequence>MTTTQTAALTPPPDEADWVLTYLGVRIAVGVVGATLPVVLFISHYFFGDGLMPDSISAFYYTPMRNYLVGSLCAQGVFLFCYRYARRDNWLSTLAGVLVIVVALSPTVAAGASTTVWNVAHGVAAGGFYVILAYFAYFLFTRSDHPVAPGSRKALRNTIYRVCGVVVALSMLVAFVLLRSPVHLLFWWETIATFAFSFAWLVKGGLFFADRP</sequence>
<protein>
    <submittedName>
        <fullName evidence="2">DUF998 domain-containing protein</fullName>
    </submittedName>
</protein>
<evidence type="ECO:0000256" key="1">
    <source>
        <dbReference type="SAM" id="Phobius"/>
    </source>
</evidence>
<name>A0ABW1JKD5_9ACTN</name>
<dbReference type="RefSeq" id="WP_345717899.1">
    <property type="nucleotide sequence ID" value="NZ_BAABFP010000007.1"/>
</dbReference>
<feature type="transmembrane region" description="Helical" evidence="1">
    <location>
        <begin position="27"/>
        <end position="47"/>
    </location>
</feature>